<dbReference type="Gene3D" id="3.90.76.10">
    <property type="entry name" value="Dipeptide-binding Protein, Domain 1"/>
    <property type="match status" value="1"/>
</dbReference>
<evidence type="ECO:0000256" key="1">
    <source>
        <dbReference type="SAM" id="SignalP"/>
    </source>
</evidence>
<dbReference type="PANTHER" id="PTHR30290:SF65">
    <property type="entry name" value="MONOACYL PHOSPHATIDYLINOSITOL TETRAMANNOSIDE-BINDING PROTEIN LPQW-RELATED"/>
    <property type="match status" value="1"/>
</dbReference>
<name>A0ABT9IPJ2_9MICC</name>
<dbReference type="PIRSF" id="PIRSF002741">
    <property type="entry name" value="MppA"/>
    <property type="match status" value="1"/>
</dbReference>
<proteinExistence type="predicted"/>
<dbReference type="Proteomes" id="UP001232725">
    <property type="component" value="Unassembled WGS sequence"/>
</dbReference>
<evidence type="ECO:0000313" key="4">
    <source>
        <dbReference type="Proteomes" id="UP001232725"/>
    </source>
</evidence>
<dbReference type="Pfam" id="PF00496">
    <property type="entry name" value="SBP_bac_5"/>
    <property type="match status" value="1"/>
</dbReference>
<feature type="signal peptide" evidence="1">
    <location>
        <begin position="1"/>
        <end position="27"/>
    </location>
</feature>
<dbReference type="CDD" id="cd00995">
    <property type="entry name" value="PBP2_NikA_DppA_OppA_like"/>
    <property type="match status" value="1"/>
</dbReference>
<feature type="chain" id="PRO_5046116680" evidence="1">
    <location>
        <begin position="28"/>
        <end position="550"/>
    </location>
</feature>
<accession>A0ABT9IPJ2</accession>
<dbReference type="PANTHER" id="PTHR30290">
    <property type="entry name" value="PERIPLASMIC BINDING COMPONENT OF ABC TRANSPORTER"/>
    <property type="match status" value="1"/>
</dbReference>
<evidence type="ECO:0000313" key="3">
    <source>
        <dbReference type="EMBL" id="MDP5227030.1"/>
    </source>
</evidence>
<reference evidence="3 4" key="1">
    <citation type="submission" date="2023-08" db="EMBL/GenBank/DDBJ databases">
        <title>Arthrobacter horti sp. nov., isolated from forest soil.</title>
        <authorList>
            <person name="Park M."/>
        </authorList>
    </citation>
    <scope>NUCLEOTIDE SEQUENCE [LARGE SCALE GENOMIC DNA]</scope>
    <source>
        <strain evidence="3 4">YJM1</strain>
    </source>
</reference>
<dbReference type="Gene3D" id="3.10.105.10">
    <property type="entry name" value="Dipeptide-binding Protein, Domain 3"/>
    <property type="match status" value="1"/>
</dbReference>
<evidence type="ECO:0000259" key="2">
    <source>
        <dbReference type="Pfam" id="PF00496"/>
    </source>
</evidence>
<dbReference type="InterPro" id="IPR030678">
    <property type="entry name" value="Peptide/Ni-bd"/>
</dbReference>
<dbReference type="InterPro" id="IPR000914">
    <property type="entry name" value="SBP_5_dom"/>
</dbReference>
<sequence>MHISTSPGLRRGSAALAAGLIAVAALAGCSSKAVQSTTAAGGGLTTFSPAGNGDVDKIIWNVFEGEPQTVDPYHAADYTPNMINSNMCENLLQQTPEFKIQPGLAKAFTNPDPLTWVYDLRDDVTFWDGKPMTADDVAYSLSLNLTDKTSFSNYLYVNVASVAKTGEHQVTVKLSKPDYLFNEEMASSAGVVVEKAFHEKAGKKFGAPDTGLMCTGPYQFSKWTQGQSISATKYDGYWNKDLKPKVKQIDFTFLTDDNAITSGLLAGQIDGTYNVPTSGLTQLKASSAGKYYEGPGPLETTLVVANPKGAMANADVRKALQMAIDWKGIGTQVYGGLGVPSKLQTPPSAFGFAKDELNKLADSVPADGTAQIDKAKALLANVPADVKAQEISLVVPAQAETQQLGVSIKDAADKIGLKFKLNVVPATGYSNYLYDPATRGNTDLLYTQFWPGIPNPLDWLATTAVTGGTFNQSGYSGIDTLFAQARATQDTTERAKLVSQVEKKLNDEMNPMFPGVELHNNVWMNNRISGAPASFAYVYYPWAAHLGGTK</sequence>
<protein>
    <submittedName>
        <fullName evidence="3">ABC transporter substrate-binding protein</fullName>
    </submittedName>
</protein>
<dbReference type="Gene3D" id="3.40.190.10">
    <property type="entry name" value="Periplasmic binding protein-like II"/>
    <property type="match status" value="1"/>
</dbReference>
<dbReference type="InterPro" id="IPR039424">
    <property type="entry name" value="SBP_5"/>
</dbReference>
<feature type="domain" description="Solute-binding protein family 5" evidence="2">
    <location>
        <begin position="99"/>
        <end position="464"/>
    </location>
</feature>
<keyword evidence="4" id="KW-1185">Reference proteome</keyword>
<comment type="caution">
    <text evidence="3">The sequence shown here is derived from an EMBL/GenBank/DDBJ whole genome shotgun (WGS) entry which is preliminary data.</text>
</comment>
<keyword evidence="1" id="KW-0732">Signal</keyword>
<gene>
    <name evidence="3" type="ORF">Q9R02_07700</name>
</gene>
<dbReference type="EMBL" id="JAVALS010000003">
    <property type="protein sequence ID" value="MDP5227030.1"/>
    <property type="molecule type" value="Genomic_DNA"/>
</dbReference>
<organism evidence="3 4">
    <name type="scientific">Arthrobacter horti</name>
    <dbReference type="NCBI Taxonomy" id="3068273"/>
    <lineage>
        <taxon>Bacteria</taxon>
        <taxon>Bacillati</taxon>
        <taxon>Actinomycetota</taxon>
        <taxon>Actinomycetes</taxon>
        <taxon>Micrococcales</taxon>
        <taxon>Micrococcaceae</taxon>
        <taxon>Arthrobacter</taxon>
    </lineage>
</organism>
<dbReference type="SUPFAM" id="SSF53850">
    <property type="entry name" value="Periplasmic binding protein-like II"/>
    <property type="match status" value="1"/>
</dbReference>
<dbReference type="RefSeq" id="WP_305996069.1">
    <property type="nucleotide sequence ID" value="NZ_JAVALS010000003.1"/>
</dbReference>